<dbReference type="Gene3D" id="3.30.930.10">
    <property type="entry name" value="Bira Bifunctional Protein, Domain 2"/>
    <property type="match status" value="1"/>
</dbReference>
<evidence type="ECO:0000313" key="11">
    <source>
        <dbReference type="EMBL" id="OGZ42921.1"/>
    </source>
</evidence>
<dbReference type="EMBL" id="MHNI01000012">
    <property type="protein sequence ID" value="OGZ42921.1"/>
    <property type="molecule type" value="Genomic_DNA"/>
</dbReference>
<keyword evidence="9" id="KW-0030">Aminoacyl-tRNA synthetase</keyword>
<keyword evidence="5" id="KW-0547">Nucleotide-binding</keyword>
<accession>A0A1G2FZC1</accession>
<organism evidence="11 12">
    <name type="scientific">Candidatus Ryanbacteria bacterium RIFCSPHIGHO2_01_45_13</name>
    <dbReference type="NCBI Taxonomy" id="1802112"/>
    <lineage>
        <taxon>Bacteria</taxon>
        <taxon>Candidatus Ryaniibacteriota</taxon>
    </lineage>
</organism>
<comment type="caution">
    <text evidence="11">The sequence shown here is derived from an EMBL/GenBank/DDBJ whole genome shotgun (WGS) entry which is preliminary data.</text>
</comment>
<reference evidence="11 12" key="1">
    <citation type="journal article" date="2016" name="Nat. Commun.">
        <title>Thousands of microbial genomes shed light on interconnected biogeochemical processes in an aquifer system.</title>
        <authorList>
            <person name="Anantharaman K."/>
            <person name="Brown C.T."/>
            <person name="Hug L.A."/>
            <person name="Sharon I."/>
            <person name="Castelle C.J."/>
            <person name="Probst A.J."/>
            <person name="Thomas B.C."/>
            <person name="Singh A."/>
            <person name="Wilkins M.J."/>
            <person name="Karaoz U."/>
            <person name="Brodie E.L."/>
            <person name="Williams K.H."/>
            <person name="Hubbard S.S."/>
            <person name="Banfield J.F."/>
        </authorList>
    </citation>
    <scope>NUCLEOTIDE SEQUENCE [LARGE SCALE GENOMIC DNA]</scope>
</reference>
<evidence type="ECO:0000313" key="12">
    <source>
        <dbReference type="Proteomes" id="UP000176700"/>
    </source>
</evidence>
<evidence type="ECO:0000256" key="6">
    <source>
        <dbReference type="ARBA" id="ARBA00022840"/>
    </source>
</evidence>
<dbReference type="GO" id="GO:0005524">
    <property type="term" value="F:ATP binding"/>
    <property type="evidence" value="ECO:0007669"/>
    <property type="project" value="UniProtKB-KW"/>
</dbReference>
<dbReference type="InterPro" id="IPR045864">
    <property type="entry name" value="aa-tRNA-synth_II/BPL/LPL"/>
</dbReference>
<evidence type="ECO:0000256" key="5">
    <source>
        <dbReference type="ARBA" id="ARBA00022741"/>
    </source>
</evidence>
<evidence type="ECO:0000256" key="4">
    <source>
        <dbReference type="ARBA" id="ARBA00022598"/>
    </source>
</evidence>
<dbReference type="NCBIfam" id="NF002436">
    <property type="entry name" value="PRK01584.1"/>
    <property type="match status" value="1"/>
</dbReference>
<dbReference type="FunFam" id="3.30.980.10:FF:000004">
    <property type="entry name" value="Alanine--tRNA ligase, cytoplasmic"/>
    <property type="match status" value="1"/>
</dbReference>
<dbReference type="SUPFAM" id="SSF101353">
    <property type="entry name" value="Putative anticodon-binding domain of alanyl-tRNA synthetase (AlaRS)"/>
    <property type="match status" value="1"/>
</dbReference>
<dbReference type="EC" id="6.1.1.7" evidence="2"/>
<evidence type="ECO:0000256" key="2">
    <source>
        <dbReference type="ARBA" id="ARBA00013168"/>
    </source>
</evidence>
<protein>
    <recommendedName>
        <fullName evidence="2">alanine--tRNA ligase</fullName>
        <ecNumber evidence="2">6.1.1.7</ecNumber>
    </recommendedName>
</protein>
<dbReference type="SMART" id="SM00863">
    <property type="entry name" value="tRNA_SAD"/>
    <property type="match status" value="1"/>
</dbReference>
<dbReference type="InterPro" id="IPR018162">
    <property type="entry name" value="Ala-tRNA-ligase_IIc_anticod-bd"/>
</dbReference>
<dbReference type="Pfam" id="PF01411">
    <property type="entry name" value="tRNA-synt_2c"/>
    <property type="match status" value="1"/>
</dbReference>
<dbReference type="CDD" id="cd00673">
    <property type="entry name" value="AlaRS_core"/>
    <property type="match status" value="1"/>
</dbReference>
<dbReference type="AlphaFoldDB" id="A0A1G2FZC1"/>
<keyword evidence="7" id="KW-0694">RNA-binding</keyword>
<dbReference type="InterPro" id="IPR018165">
    <property type="entry name" value="Ala-tRNA-synth_IIc_core"/>
</dbReference>
<dbReference type="Gene3D" id="3.30.54.20">
    <property type="match status" value="1"/>
</dbReference>
<sequence>MTSKEIRKKFLDYFSAKGHTIVPSSSLIPDDPSVLLTTAGMQQFKPYYTDPLRAEKDFGSRSTASVQKSFRTSDIDEVGDASHLTFFEMLGNFSFGGYFKKEAIGYAREFITKTLGLEISFVTVFEGLASIGVPEDTESQKIWKALDPAIRIERQGVEDVFWGPTGSSGPCGPTTEIYCRNANNEDIEVWNIVFNEFFFPGSREELLGNLVAKSPKKLESLKHPGVDTGMGLERLAMIAQKTRTIFETDLFASFIEKLTDDPPLPISHQRVIIDHLRGSVFLLADGVRPSNKEAGYVLRRLLRRAFVYEKIYTLSPDIFESILLAVIEQYGSFYGELREAKNSVINEYWAERERFSKTLERGVRELTALQEPISPAKAFRLYETYGIPFEIIKELGVIHTLNLTREDFDKEFRKHQEKSRAGAEKKFGGHGLLFNTGELKAADKKELAVVTRLHTATHLLHAALRKVLGNEVQQMGSDITAERTRFDFSFGRKVTREELDRVEGLVNKVVKDDYKVDYDTMKYDEAIKSGALHFFKEKYPDSVKVYTIIHPETGEVFSREFCGGPHVKHTGEIGTFVVIKEEASSSGVRRIRAVVK</sequence>
<dbReference type="InterPro" id="IPR012947">
    <property type="entry name" value="tRNA_SAD"/>
</dbReference>
<keyword evidence="3" id="KW-0820">tRNA-binding</keyword>
<proteinExistence type="inferred from homology"/>
<dbReference type="GO" id="GO:0006419">
    <property type="term" value="P:alanyl-tRNA aminoacylation"/>
    <property type="evidence" value="ECO:0007669"/>
    <property type="project" value="InterPro"/>
</dbReference>
<dbReference type="GO" id="GO:0004813">
    <property type="term" value="F:alanine-tRNA ligase activity"/>
    <property type="evidence" value="ECO:0007669"/>
    <property type="project" value="UniProtKB-EC"/>
</dbReference>
<dbReference type="Proteomes" id="UP000176700">
    <property type="component" value="Unassembled WGS sequence"/>
</dbReference>
<comment type="similarity">
    <text evidence="1">Belongs to the class-II aminoacyl-tRNA synthetase family.</text>
</comment>
<evidence type="ECO:0000256" key="8">
    <source>
        <dbReference type="ARBA" id="ARBA00022917"/>
    </source>
</evidence>
<evidence type="ECO:0000259" key="10">
    <source>
        <dbReference type="PROSITE" id="PS50860"/>
    </source>
</evidence>
<name>A0A1G2FZC1_9BACT</name>
<evidence type="ECO:0000256" key="3">
    <source>
        <dbReference type="ARBA" id="ARBA00022555"/>
    </source>
</evidence>
<dbReference type="InterPro" id="IPR050058">
    <property type="entry name" value="Ala-tRNA_ligase"/>
</dbReference>
<dbReference type="InterPro" id="IPR018163">
    <property type="entry name" value="Thr/Ala-tRNA-synth_IIc_edit"/>
</dbReference>
<keyword evidence="4" id="KW-0436">Ligase</keyword>
<keyword evidence="8" id="KW-0648">Protein biosynthesis</keyword>
<evidence type="ECO:0000256" key="9">
    <source>
        <dbReference type="ARBA" id="ARBA00023146"/>
    </source>
</evidence>
<evidence type="ECO:0000256" key="7">
    <source>
        <dbReference type="ARBA" id="ARBA00022884"/>
    </source>
</evidence>
<dbReference type="PANTHER" id="PTHR11777:SF9">
    <property type="entry name" value="ALANINE--TRNA LIGASE, CYTOPLASMIC"/>
    <property type="match status" value="1"/>
</dbReference>
<keyword evidence="6" id="KW-0067">ATP-binding</keyword>
<dbReference type="PROSITE" id="PS50860">
    <property type="entry name" value="AA_TRNA_LIGASE_II_ALA"/>
    <property type="match status" value="1"/>
</dbReference>
<dbReference type="GO" id="GO:0002161">
    <property type="term" value="F:aminoacyl-tRNA deacylase activity"/>
    <property type="evidence" value="ECO:0007669"/>
    <property type="project" value="TreeGrafter"/>
</dbReference>
<dbReference type="Gene3D" id="3.30.980.10">
    <property type="entry name" value="Threonyl-trna Synthetase, Chain A, domain 2"/>
    <property type="match status" value="1"/>
</dbReference>
<feature type="domain" description="Alanyl-transfer RNA synthetases family profile" evidence="10">
    <location>
        <begin position="1"/>
        <end position="596"/>
    </location>
</feature>
<dbReference type="GO" id="GO:0005829">
    <property type="term" value="C:cytosol"/>
    <property type="evidence" value="ECO:0007669"/>
    <property type="project" value="TreeGrafter"/>
</dbReference>
<gene>
    <name evidence="11" type="ORF">A2W41_02285</name>
</gene>
<dbReference type="SUPFAM" id="SSF55186">
    <property type="entry name" value="ThrRS/AlaRS common domain"/>
    <property type="match status" value="1"/>
</dbReference>
<dbReference type="GO" id="GO:0000049">
    <property type="term" value="F:tRNA binding"/>
    <property type="evidence" value="ECO:0007669"/>
    <property type="project" value="UniProtKB-KW"/>
</dbReference>
<dbReference type="PANTHER" id="PTHR11777">
    <property type="entry name" value="ALANYL-TRNA SYNTHETASE"/>
    <property type="match status" value="1"/>
</dbReference>
<evidence type="ECO:0000256" key="1">
    <source>
        <dbReference type="ARBA" id="ARBA00008226"/>
    </source>
</evidence>
<dbReference type="InterPro" id="IPR018164">
    <property type="entry name" value="Ala-tRNA-synth_IIc_N"/>
</dbReference>
<dbReference type="InterPro" id="IPR002318">
    <property type="entry name" value="Ala-tRNA-lgiase_IIc"/>
</dbReference>
<dbReference type="SUPFAM" id="SSF55681">
    <property type="entry name" value="Class II aaRS and biotin synthetases"/>
    <property type="match status" value="1"/>
</dbReference>
<dbReference type="PRINTS" id="PR00980">
    <property type="entry name" value="TRNASYNTHALA"/>
</dbReference>
<dbReference type="Pfam" id="PF07973">
    <property type="entry name" value="tRNA_SAD"/>
    <property type="match status" value="1"/>
</dbReference>